<comment type="caution">
    <text evidence="1">The sequence shown here is derived from an EMBL/GenBank/DDBJ whole genome shotgun (WGS) entry which is preliminary data.</text>
</comment>
<evidence type="ECO:0008006" key="3">
    <source>
        <dbReference type="Google" id="ProtNLM"/>
    </source>
</evidence>
<dbReference type="EMBL" id="JBBKXY010000001">
    <property type="protein sequence ID" value="MFD3292408.1"/>
    <property type="molecule type" value="Genomic_DNA"/>
</dbReference>
<name>A0ABW6DAR9_9BACT</name>
<dbReference type="Proteomes" id="UP001598112">
    <property type="component" value="Unassembled WGS sequence"/>
</dbReference>
<sequence length="221" mass="24746">MIPIKYLTPLYTFLLICIIPISKLSAQDWNYQIGLNSANFRFQSPAGIAQNSFQPDAGLQLSILRNDRLVDSAKTKSAFVRKLNYQVGIAINQFNSFGETQNVPFTYSSTYVGLKLGLGMKSHVGRGVSLSYNGIMQINQLVLGSQKMGNQVYNLQGNKQFDRIQWQIGGEIKLAKQINDHTAIFAYFSEAWQLNTIQKDGSQFAINPVSFGFGIQYSPLR</sequence>
<organism evidence="1 2">
    <name type="scientific">Aquirufa originis</name>
    <dbReference type="NCBI Taxonomy" id="3096514"/>
    <lineage>
        <taxon>Bacteria</taxon>
        <taxon>Pseudomonadati</taxon>
        <taxon>Bacteroidota</taxon>
        <taxon>Cytophagia</taxon>
        <taxon>Cytophagales</taxon>
        <taxon>Flectobacillaceae</taxon>
        <taxon>Aquirufa</taxon>
    </lineage>
</organism>
<proteinExistence type="predicted"/>
<dbReference type="RefSeq" id="WP_377977788.1">
    <property type="nucleotide sequence ID" value="NZ_JBBKXY010000001.1"/>
</dbReference>
<evidence type="ECO:0000313" key="2">
    <source>
        <dbReference type="Proteomes" id="UP001598112"/>
    </source>
</evidence>
<protein>
    <recommendedName>
        <fullName evidence="3">Outer membrane protein beta-barrel domain-containing protein</fullName>
    </recommendedName>
</protein>
<gene>
    <name evidence="1" type="ORF">SKC35_01785</name>
</gene>
<evidence type="ECO:0000313" key="1">
    <source>
        <dbReference type="EMBL" id="MFD3292408.1"/>
    </source>
</evidence>
<reference evidence="1 2" key="1">
    <citation type="submission" date="2024-03" db="EMBL/GenBank/DDBJ databases">
        <title>Aquirufa genome sequencing.</title>
        <authorList>
            <person name="Pitt A."/>
            <person name="Hahn M.W."/>
        </authorList>
    </citation>
    <scope>NUCLEOTIDE SEQUENCE [LARGE SCALE GENOMIC DNA]</scope>
    <source>
        <strain evidence="1 2">KTFRIE-69F</strain>
    </source>
</reference>
<accession>A0ABW6DAR9</accession>
<keyword evidence="2" id="KW-1185">Reference proteome</keyword>